<dbReference type="EMBL" id="JAAALK010000289">
    <property type="protein sequence ID" value="KAG8050370.1"/>
    <property type="molecule type" value="Genomic_DNA"/>
</dbReference>
<dbReference type="Proteomes" id="UP000729402">
    <property type="component" value="Unassembled WGS sequence"/>
</dbReference>
<evidence type="ECO:0000313" key="3">
    <source>
        <dbReference type="Proteomes" id="UP000729402"/>
    </source>
</evidence>
<comment type="similarity">
    <text evidence="1">Belongs to the ARG7 family.</text>
</comment>
<comment type="caution">
    <text evidence="2">The sequence shown here is derived from an EMBL/GenBank/DDBJ whole genome shotgun (WGS) entry which is preliminary data.</text>
</comment>
<evidence type="ECO:0000313" key="2">
    <source>
        <dbReference type="EMBL" id="KAG8050370.1"/>
    </source>
</evidence>
<dbReference type="InterPro" id="IPR003676">
    <property type="entry name" value="SAUR_fam"/>
</dbReference>
<dbReference type="GO" id="GO:0009733">
    <property type="term" value="P:response to auxin"/>
    <property type="evidence" value="ECO:0007669"/>
    <property type="project" value="InterPro"/>
</dbReference>
<evidence type="ECO:0000256" key="1">
    <source>
        <dbReference type="ARBA" id="ARBA00006974"/>
    </source>
</evidence>
<reference evidence="2" key="1">
    <citation type="journal article" date="2021" name="bioRxiv">
        <title>Whole Genome Assembly and Annotation of Northern Wild Rice, Zizania palustris L., Supports a Whole Genome Duplication in the Zizania Genus.</title>
        <authorList>
            <person name="Haas M."/>
            <person name="Kono T."/>
            <person name="Macchietto M."/>
            <person name="Millas R."/>
            <person name="McGilp L."/>
            <person name="Shao M."/>
            <person name="Duquette J."/>
            <person name="Hirsch C.N."/>
            <person name="Kimball J."/>
        </authorList>
    </citation>
    <scope>NUCLEOTIDE SEQUENCE</scope>
    <source>
        <tissue evidence="2">Fresh leaf tissue</tissue>
    </source>
</reference>
<dbReference type="PANTHER" id="PTHR31175:SF120">
    <property type="entry name" value="OS09G0547100 PROTEIN"/>
    <property type="match status" value="1"/>
</dbReference>
<sequence>MAALGRKSLTMTTKEDEECCTSVVAGKDHCVMYTADGIRFEVPLAYLTTAVFSELLRMSQEEFGFTSDDRIMLLCDAAVMEYALCLLKRSASVEVEKALLSSMVAPCHYTSSCMVPTIGVNQQISCL</sequence>
<accession>A0A8J5V3S3</accession>
<organism evidence="2 3">
    <name type="scientific">Zizania palustris</name>
    <name type="common">Northern wild rice</name>
    <dbReference type="NCBI Taxonomy" id="103762"/>
    <lineage>
        <taxon>Eukaryota</taxon>
        <taxon>Viridiplantae</taxon>
        <taxon>Streptophyta</taxon>
        <taxon>Embryophyta</taxon>
        <taxon>Tracheophyta</taxon>
        <taxon>Spermatophyta</taxon>
        <taxon>Magnoliopsida</taxon>
        <taxon>Liliopsida</taxon>
        <taxon>Poales</taxon>
        <taxon>Poaceae</taxon>
        <taxon>BOP clade</taxon>
        <taxon>Oryzoideae</taxon>
        <taxon>Oryzeae</taxon>
        <taxon>Zizaniinae</taxon>
        <taxon>Zizania</taxon>
    </lineage>
</organism>
<evidence type="ECO:0008006" key="4">
    <source>
        <dbReference type="Google" id="ProtNLM"/>
    </source>
</evidence>
<dbReference type="AlphaFoldDB" id="A0A8J5V3S3"/>
<dbReference type="OrthoDB" id="605123at2759"/>
<reference evidence="2" key="2">
    <citation type="submission" date="2021-02" db="EMBL/GenBank/DDBJ databases">
        <authorList>
            <person name="Kimball J.A."/>
            <person name="Haas M.W."/>
            <person name="Macchietto M."/>
            <person name="Kono T."/>
            <person name="Duquette J."/>
            <person name="Shao M."/>
        </authorList>
    </citation>
    <scope>NUCLEOTIDE SEQUENCE</scope>
    <source>
        <tissue evidence="2">Fresh leaf tissue</tissue>
    </source>
</reference>
<proteinExistence type="inferred from homology"/>
<name>A0A8J5V3S3_ZIZPA</name>
<protein>
    <recommendedName>
        <fullName evidence="4">Auxin induced protein</fullName>
    </recommendedName>
</protein>
<dbReference type="PANTHER" id="PTHR31175">
    <property type="entry name" value="AUXIN-RESPONSIVE FAMILY PROTEIN"/>
    <property type="match status" value="1"/>
</dbReference>
<keyword evidence="3" id="KW-1185">Reference proteome</keyword>
<dbReference type="Pfam" id="PF02519">
    <property type="entry name" value="Auxin_inducible"/>
    <property type="match status" value="1"/>
</dbReference>
<gene>
    <name evidence="2" type="ORF">GUJ93_ZPchr0009g286</name>
</gene>